<comment type="caution">
    <text evidence="1">The sequence shown here is derived from an EMBL/GenBank/DDBJ whole genome shotgun (WGS) entry which is preliminary data.</text>
</comment>
<evidence type="ECO:0008006" key="3">
    <source>
        <dbReference type="Google" id="ProtNLM"/>
    </source>
</evidence>
<dbReference type="AlphaFoldDB" id="A0AB38D375"/>
<dbReference type="EMBL" id="FSHM01000006">
    <property type="protein sequence ID" value="SIB52067.1"/>
    <property type="molecule type" value="Genomic_DNA"/>
</dbReference>
<dbReference type="Proteomes" id="UP000185210">
    <property type="component" value="Unassembled WGS sequence"/>
</dbReference>
<dbReference type="RefSeq" id="WP_052544219.1">
    <property type="nucleotide sequence ID" value="NZ_CAACXQ010000003.1"/>
</dbReference>
<evidence type="ECO:0000313" key="1">
    <source>
        <dbReference type="EMBL" id="SIB52067.1"/>
    </source>
</evidence>
<proteinExistence type="predicted"/>
<sequence length="215" mass="22745">MDTDRVIAAHRRAGQELAREQRPSTAGVILTGLCAEAAVRRRLGVTDVATDLEAIQELLCGDTLATAAASEVGVMTTLSVIAWAGKIEEWIDDRAQELLRLQELMPTAATDPAEQHIATAAMESVAAASDAATAMIAYAGAVAVARVRIGDAWEASTDENRDAVVAEVICGDPVWATAADELGAELRRDTAAWVHERWADIEERAAVLMQLAAAG</sequence>
<reference evidence="1 2" key="1">
    <citation type="submission" date="2016-11" db="EMBL/GenBank/DDBJ databases">
        <authorList>
            <consortium name="Pathogen Informatics"/>
        </authorList>
    </citation>
    <scope>NUCLEOTIDE SEQUENCE [LARGE SCALE GENOMIC DNA]</scope>
    <source>
        <strain evidence="1 2">104</strain>
    </source>
</reference>
<accession>A0AB38D375</accession>
<protein>
    <recommendedName>
        <fullName evidence="3">DUF222 domain-containing protein</fullName>
    </recommendedName>
</protein>
<name>A0AB38D375_9MYCO</name>
<gene>
    <name evidence="1" type="ORF">SAMEA2070301_03939</name>
</gene>
<evidence type="ECO:0000313" key="2">
    <source>
        <dbReference type="Proteomes" id="UP000185210"/>
    </source>
</evidence>
<organism evidence="1 2">
    <name type="scientific">Mycobacteroides abscessus subsp. abscessus</name>
    <dbReference type="NCBI Taxonomy" id="1185650"/>
    <lineage>
        <taxon>Bacteria</taxon>
        <taxon>Bacillati</taxon>
        <taxon>Actinomycetota</taxon>
        <taxon>Actinomycetes</taxon>
        <taxon>Mycobacteriales</taxon>
        <taxon>Mycobacteriaceae</taxon>
        <taxon>Mycobacteroides</taxon>
        <taxon>Mycobacteroides abscessus</taxon>
    </lineage>
</organism>